<dbReference type="AlphaFoldDB" id="A0A975GIL4"/>
<protein>
    <submittedName>
        <fullName evidence="1">Uncharacterized protein</fullName>
    </submittedName>
</protein>
<organism evidence="1 2">
    <name type="scientific">Desulfonema limicola</name>
    <dbReference type="NCBI Taxonomy" id="45656"/>
    <lineage>
        <taxon>Bacteria</taxon>
        <taxon>Pseudomonadati</taxon>
        <taxon>Thermodesulfobacteriota</taxon>
        <taxon>Desulfobacteria</taxon>
        <taxon>Desulfobacterales</taxon>
        <taxon>Desulfococcaceae</taxon>
        <taxon>Desulfonema</taxon>
    </lineage>
</organism>
<proteinExistence type="predicted"/>
<sequence length="68" mass="7798">MNIMIKSLNDINIEAINLLNSSLGIADTIRFLNQFTTGFGNYTEEREKIFDKMSLEDIVAEIKQMRKG</sequence>
<name>A0A975GIL4_9BACT</name>
<dbReference type="EMBL" id="CP061799">
    <property type="protein sequence ID" value="QTA82063.1"/>
    <property type="molecule type" value="Genomic_DNA"/>
</dbReference>
<keyword evidence="2" id="KW-1185">Reference proteome</keyword>
<gene>
    <name evidence="1" type="ORF">dnl_44270</name>
</gene>
<evidence type="ECO:0000313" key="1">
    <source>
        <dbReference type="EMBL" id="QTA82063.1"/>
    </source>
</evidence>
<dbReference type="RefSeq" id="WP_246514756.1">
    <property type="nucleotide sequence ID" value="NZ_CP061799.1"/>
</dbReference>
<dbReference type="KEGG" id="dli:dnl_44270"/>
<dbReference type="Proteomes" id="UP000663720">
    <property type="component" value="Chromosome"/>
</dbReference>
<reference evidence="1" key="1">
    <citation type="journal article" date="2021" name="Microb. Physiol.">
        <title>Proteogenomic Insights into the Physiology of Marine, Sulfate-Reducing, Filamentous Desulfonema limicola and Desulfonema magnum.</title>
        <authorList>
            <person name="Schnaars V."/>
            <person name="Wohlbrand L."/>
            <person name="Scheve S."/>
            <person name="Hinrichs C."/>
            <person name="Reinhardt R."/>
            <person name="Rabus R."/>
        </authorList>
    </citation>
    <scope>NUCLEOTIDE SEQUENCE</scope>
    <source>
        <strain evidence="1">5ac10</strain>
    </source>
</reference>
<evidence type="ECO:0000313" key="2">
    <source>
        <dbReference type="Proteomes" id="UP000663720"/>
    </source>
</evidence>
<accession>A0A975GIL4</accession>